<protein>
    <recommendedName>
        <fullName evidence="1">TNase-like domain-containing protein</fullName>
    </recommendedName>
</protein>
<dbReference type="Proteomes" id="UP000239434">
    <property type="component" value="Unassembled WGS sequence"/>
</dbReference>
<reference evidence="2 3" key="1">
    <citation type="submission" date="2018-02" db="EMBL/GenBank/DDBJ databases">
        <title>The draft genome of Phyllobacterium sp. 1N-3.</title>
        <authorList>
            <person name="Liu L."/>
            <person name="Li L."/>
            <person name="Zhang X."/>
            <person name="Wang T."/>
            <person name="Liang L."/>
        </authorList>
    </citation>
    <scope>NUCLEOTIDE SEQUENCE [LARGE SCALE GENOMIC DNA]</scope>
    <source>
        <strain evidence="2 3">1N-3</strain>
    </source>
</reference>
<proteinExistence type="predicted"/>
<name>A0A2S9ILW8_9HYPH</name>
<dbReference type="Gene3D" id="2.40.50.90">
    <property type="match status" value="1"/>
</dbReference>
<keyword evidence="3" id="KW-1185">Reference proteome</keyword>
<dbReference type="Pfam" id="PF00565">
    <property type="entry name" value="SNase"/>
    <property type="match status" value="1"/>
</dbReference>
<dbReference type="PANTHER" id="PTHR12302">
    <property type="entry name" value="EBNA2 BINDING PROTEIN P100"/>
    <property type="match status" value="1"/>
</dbReference>
<sequence length="200" mass="22480">MTIAFFALLALVVTRLNKPLPDRGPPEGPAYAIDGDTLVIGGRHIRLQGIDAPEMKQICRNQGRDYDCGAEARNALRTLINGRPVHCSGSRNDKYNRLLGDCRVGDLDLNRSMVEKGWAVAYGGYDSEEALARSERRGVWAGTFERPQDWRRAHEASEALQETPHNVPSPLETFMENLYLKLKSLISTLFDREQRNNEAL</sequence>
<dbReference type="InterPro" id="IPR016071">
    <property type="entry name" value="Staphylococal_nuclease_OB-fold"/>
</dbReference>
<feature type="domain" description="TNase-like" evidence="1">
    <location>
        <begin position="33"/>
        <end position="142"/>
    </location>
</feature>
<dbReference type="PANTHER" id="PTHR12302:SF26">
    <property type="entry name" value="BLR1266 PROTEIN"/>
    <property type="match status" value="1"/>
</dbReference>
<dbReference type="SUPFAM" id="SSF50199">
    <property type="entry name" value="Staphylococcal nuclease"/>
    <property type="match status" value="1"/>
</dbReference>
<dbReference type="SMART" id="SM00318">
    <property type="entry name" value="SNc"/>
    <property type="match status" value="1"/>
</dbReference>
<gene>
    <name evidence="2" type="ORF">C5748_20735</name>
</gene>
<accession>A0A2S9ILW8</accession>
<evidence type="ECO:0000313" key="2">
    <source>
        <dbReference type="EMBL" id="PRD41517.1"/>
    </source>
</evidence>
<evidence type="ECO:0000259" key="1">
    <source>
        <dbReference type="PROSITE" id="PS50830"/>
    </source>
</evidence>
<dbReference type="InterPro" id="IPR035437">
    <property type="entry name" value="SNase_OB-fold_sf"/>
</dbReference>
<organism evidence="2 3">
    <name type="scientific">Phyllobacterium phragmitis</name>
    <dbReference type="NCBI Taxonomy" id="2670329"/>
    <lineage>
        <taxon>Bacteria</taxon>
        <taxon>Pseudomonadati</taxon>
        <taxon>Pseudomonadota</taxon>
        <taxon>Alphaproteobacteria</taxon>
        <taxon>Hyphomicrobiales</taxon>
        <taxon>Phyllobacteriaceae</taxon>
        <taxon>Phyllobacterium</taxon>
    </lineage>
</organism>
<evidence type="ECO:0000313" key="3">
    <source>
        <dbReference type="Proteomes" id="UP000239434"/>
    </source>
</evidence>
<dbReference type="RefSeq" id="WP_105743895.1">
    <property type="nucleotide sequence ID" value="NZ_PVBR01000019.1"/>
</dbReference>
<comment type="caution">
    <text evidence="2">The sequence shown here is derived from an EMBL/GenBank/DDBJ whole genome shotgun (WGS) entry which is preliminary data.</text>
</comment>
<dbReference type="PROSITE" id="PS50830">
    <property type="entry name" value="TNASE_3"/>
    <property type="match status" value="1"/>
</dbReference>
<dbReference type="AlphaFoldDB" id="A0A2S9ILW8"/>
<dbReference type="EMBL" id="PVBR01000019">
    <property type="protein sequence ID" value="PRD41517.1"/>
    <property type="molecule type" value="Genomic_DNA"/>
</dbReference>